<dbReference type="InterPro" id="IPR014729">
    <property type="entry name" value="Rossmann-like_a/b/a_fold"/>
</dbReference>
<dbReference type="EMBL" id="MHOP01000023">
    <property type="protein sequence ID" value="OGZ65404.1"/>
    <property type="molecule type" value="Genomic_DNA"/>
</dbReference>
<dbReference type="Gene3D" id="3.40.50.620">
    <property type="entry name" value="HUPs"/>
    <property type="match status" value="1"/>
</dbReference>
<evidence type="ECO:0000256" key="1">
    <source>
        <dbReference type="ARBA" id="ARBA00022679"/>
    </source>
</evidence>
<dbReference type="SUPFAM" id="SSF52374">
    <property type="entry name" value="Nucleotidylyl transferase"/>
    <property type="match status" value="1"/>
</dbReference>
<dbReference type="PANTHER" id="PTHR43793">
    <property type="entry name" value="FAD SYNTHASE"/>
    <property type="match status" value="1"/>
</dbReference>
<evidence type="ECO:0000259" key="3">
    <source>
        <dbReference type="Pfam" id="PF01467"/>
    </source>
</evidence>
<feature type="domain" description="Cytidyltransferase-like" evidence="3">
    <location>
        <begin position="7"/>
        <end position="103"/>
    </location>
</feature>
<dbReference type="AlphaFoldDB" id="A0A1G2HS82"/>
<evidence type="ECO:0000313" key="4">
    <source>
        <dbReference type="EMBL" id="OGZ65404.1"/>
    </source>
</evidence>
<evidence type="ECO:0000313" key="5">
    <source>
        <dbReference type="Proteomes" id="UP000178774"/>
    </source>
</evidence>
<keyword evidence="2" id="KW-0548">Nucleotidyltransferase</keyword>
<sequence length="148" mass="16592">MKKIVITSGFFNPLHVGHVSLIREARNLGDYLVVIVNNDEQVKVKGSAEFMPENERMEIIRTLRSVDEVFLSVDKDGFIPESLKAVAQRYAGDELVFAKGGDRNFDNLPESEKKVCRDFNITVVNNVGGGKVQSSSWLLQSVQKKHVN</sequence>
<organism evidence="4 5">
    <name type="scientific">Candidatus Staskawiczbacteria bacterium RIFCSPHIGHO2_01_FULL_41_41</name>
    <dbReference type="NCBI Taxonomy" id="1802203"/>
    <lineage>
        <taxon>Bacteria</taxon>
        <taxon>Candidatus Staskawicziibacteriota</taxon>
    </lineage>
</organism>
<accession>A0A1G2HS82</accession>
<dbReference type="InterPro" id="IPR004821">
    <property type="entry name" value="Cyt_trans-like"/>
</dbReference>
<name>A0A1G2HS82_9BACT</name>
<dbReference type="Pfam" id="PF01467">
    <property type="entry name" value="CTP_transf_like"/>
    <property type="match status" value="1"/>
</dbReference>
<dbReference type="Proteomes" id="UP000178774">
    <property type="component" value="Unassembled WGS sequence"/>
</dbReference>
<protein>
    <recommendedName>
        <fullName evidence="3">Cytidyltransferase-like domain-containing protein</fullName>
    </recommendedName>
</protein>
<evidence type="ECO:0000256" key="2">
    <source>
        <dbReference type="ARBA" id="ARBA00022695"/>
    </source>
</evidence>
<dbReference type="InterPro" id="IPR050385">
    <property type="entry name" value="Archaeal_FAD_synthase"/>
</dbReference>
<comment type="caution">
    <text evidence="4">The sequence shown here is derived from an EMBL/GenBank/DDBJ whole genome shotgun (WGS) entry which is preliminary data.</text>
</comment>
<dbReference type="PANTHER" id="PTHR43793:SF1">
    <property type="entry name" value="FAD SYNTHASE"/>
    <property type="match status" value="1"/>
</dbReference>
<dbReference type="GO" id="GO:0016779">
    <property type="term" value="F:nucleotidyltransferase activity"/>
    <property type="evidence" value="ECO:0007669"/>
    <property type="project" value="UniProtKB-KW"/>
</dbReference>
<dbReference type="NCBIfam" id="TIGR00125">
    <property type="entry name" value="cyt_tran_rel"/>
    <property type="match status" value="1"/>
</dbReference>
<reference evidence="4 5" key="1">
    <citation type="journal article" date="2016" name="Nat. Commun.">
        <title>Thousands of microbial genomes shed light on interconnected biogeochemical processes in an aquifer system.</title>
        <authorList>
            <person name="Anantharaman K."/>
            <person name="Brown C.T."/>
            <person name="Hug L.A."/>
            <person name="Sharon I."/>
            <person name="Castelle C.J."/>
            <person name="Probst A.J."/>
            <person name="Thomas B.C."/>
            <person name="Singh A."/>
            <person name="Wilkins M.J."/>
            <person name="Karaoz U."/>
            <person name="Brodie E.L."/>
            <person name="Williams K.H."/>
            <person name="Hubbard S.S."/>
            <person name="Banfield J.F."/>
        </authorList>
    </citation>
    <scope>NUCLEOTIDE SEQUENCE [LARGE SCALE GENOMIC DNA]</scope>
</reference>
<keyword evidence="1" id="KW-0808">Transferase</keyword>
<gene>
    <name evidence="4" type="ORF">A2822_02735</name>
</gene>
<proteinExistence type="predicted"/>